<evidence type="ECO:0000313" key="2">
    <source>
        <dbReference type="EMBL" id="KAK9044723.1"/>
    </source>
</evidence>
<dbReference type="InterPro" id="IPR001810">
    <property type="entry name" value="F-box_dom"/>
</dbReference>
<reference evidence="2 3" key="1">
    <citation type="journal article" date="2024" name="G3 (Bethesda)">
        <title>Genome assembly of Hibiscus sabdariffa L. provides insights into metabolisms of medicinal natural products.</title>
        <authorList>
            <person name="Kim T."/>
        </authorList>
    </citation>
    <scope>NUCLEOTIDE SEQUENCE [LARGE SCALE GENOMIC DNA]</scope>
    <source>
        <strain evidence="2">TK-2024</strain>
        <tissue evidence="2">Old leaves</tissue>
    </source>
</reference>
<dbReference type="Gene3D" id="1.20.1280.50">
    <property type="match status" value="1"/>
</dbReference>
<accession>A0ABR2U5H4</accession>
<dbReference type="Pfam" id="PF12937">
    <property type="entry name" value="F-box-like"/>
    <property type="match status" value="1"/>
</dbReference>
<dbReference type="SUPFAM" id="SSF81383">
    <property type="entry name" value="F-box domain"/>
    <property type="match status" value="1"/>
</dbReference>
<gene>
    <name evidence="2" type="ORF">V6N11_058615</name>
</gene>
<dbReference type="PANTHER" id="PTHR33736:SF15">
    <property type="entry name" value="F-BOX DOMAIN-CONTAINING PROTEIN"/>
    <property type="match status" value="1"/>
</dbReference>
<sequence>MEQLPPSETRIMKLITPLNAVLHHLLSIIHNRYIKKWKRSHSNILLHSRRKMEHLQCDFNYLSRDIVADIMARLDGSTLASAACTCSGLRAMARDQRLWKQLCHSTWPSTALKEAQHLLPSSPTGGFRRFYADSYPLILHGAHEDAYNFPTHHPYMSPFNFASFIDVYYREKCVISGVLDGIPRTTNFSQDYETATGLMSWLMNCPFKAVLLHVSHEEDIEDRDELQSADDEYGSVSLEQMGEPKDLCDELKEGIRLSWVLLDKKSGKAGNLSSWKPWLVKKIWATDGEYVLHFGCIIPVQESVLPHKLAKCLIVARCNIEGKQGNLRWKEISMHIEDTNGACINGGKSLIILNQALYCSRSNNPHAVQKGFQQFEGRKQEMMRKKKLKETIADWLIVLVDIEVDLSSFEVYHGISLSSSSGGHVPGVFHQGGTSQGVGHQFVPFASSSSSVPAESTRVPCTILNAPGTGSSTVRSGNVSDEDVLRDCVEATPQHQYLVDIHVTQAREDAVTVSQQQDIHVTQAGGDVTIAPQQQFFEDVRIAQEGEISTK</sequence>
<keyword evidence="3" id="KW-1185">Reference proteome</keyword>
<dbReference type="PANTHER" id="PTHR33736">
    <property type="entry name" value="F-BOX PROTEIN-RELATED"/>
    <property type="match status" value="1"/>
</dbReference>
<dbReference type="Proteomes" id="UP001396334">
    <property type="component" value="Unassembled WGS sequence"/>
</dbReference>
<dbReference type="EMBL" id="JBBPBN010000002">
    <property type="protein sequence ID" value="KAK9044723.1"/>
    <property type="molecule type" value="Genomic_DNA"/>
</dbReference>
<protein>
    <recommendedName>
        <fullName evidence="1">F-box domain-containing protein</fullName>
    </recommendedName>
</protein>
<dbReference type="InterPro" id="IPR036047">
    <property type="entry name" value="F-box-like_dom_sf"/>
</dbReference>
<evidence type="ECO:0000259" key="1">
    <source>
        <dbReference type="Pfam" id="PF12937"/>
    </source>
</evidence>
<proteinExistence type="predicted"/>
<name>A0ABR2U5H4_9ROSI</name>
<organism evidence="2 3">
    <name type="scientific">Hibiscus sabdariffa</name>
    <name type="common">roselle</name>
    <dbReference type="NCBI Taxonomy" id="183260"/>
    <lineage>
        <taxon>Eukaryota</taxon>
        <taxon>Viridiplantae</taxon>
        <taxon>Streptophyta</taxon>
        <taxon>Embryophyta</taxon>
        <taxon>Tracheophyta</taxon>
        <taxon>Spermatophyta</taxon>
        <taxon>Magnoliopsida</taxon>
        <taxon>eudicotyledons</taxon>
        <taxon>Gunneridae</taxon>
        <taxon>Pentapetalae</taxon>
        <taxon>rosids</taxon>
        <taxon>malvids</taxon>
        <taxon>Malvales</taxon>
        <taxon>Malvaceae</taxon>
        <taxon>Malvoideae</taxon>
        <taxon>Hibiscus</taxon>
    </lineage>
</organism>
<dbReference type="InterPro" id="IPR045283">
    <property type="entry name" value="AT3G44326-like"/>
</dbReference>
<evidence type="ECO:0000313" key="3">
    <source>
        <dbReference type="Proteomes" id="UP001396334"/>
    </source>
</evidence>
<feature type="domain" description="F-box" evidence="1">
    <location>
        <begin position="65"/>
        <end position="104"/>
    </location>
</feature>
<comment type="caution">
    <text evidence="2">The sequence shown here is derived from an EMBL/GenBank/DDBJ whole genome shotgun (WGS) entry which is preliminary data.</text>
</comment>